<reference evidence="10 11" key="1">
    <citation type="submission" date="2016-06" db="EMBL/GenBank/DDBJ databases">
        <authorList>
            <person name="Olsen C.W."/>
            <person name="Carey S."/>
            <person name="Hinshaw L."/>
            <person name="Karasin A.I."/>
        </authorList>
    </citation>
    <scope>NUCLEOTIDE SEQUENCE [LARGE SCALE GENOMIC DNA]</scope>
    <source>
        <strain evidence="10 11">LZ-22</strain>
    </source>
</reference>
<dbReference type="GO" id="GO:0015031">
    <property type="term" value="P:protein transport"/>
    <property type="evidence" value="ECO:0007669"/>
    <property type="project" value="UniProtKB-KW"/>
</dbReference>
<comment type="subcellular location">
    <subcellularLocation>
        <location evidence="1">Membrane</location>
        <topology evidence="1">Single-pass membrane protein</topology>
    </subcellularLocation>
</comment>
<evidence type="ECO:0000313" key="10">
    <source>
        <dbReference type="EMBL" id="SDB80062.1"/>
    </source>
</evidence>
<feature type="coiled-coil region" evidence="8">
    <location>
        <begin position="96"/>
        <end position="123"/>
    </location>
</feature>
<protein>
    <submittedName>
        <fullName evidence="10">Sec-independent protein translocase protein TatB</fullName>
    </submittedName>
</protein>
<evidence type="ECO:0000256" key="2">
    <source>
        <dbReference type="ARBA" id="ARBA00022448"/>
    </source>
</evidence>
<proteinExistence type="predicted"/>
<dbReference type="OrthoDB" id="3267321at2"/>
<dbReference type="STRING" id="1577474.GA0111570_101336"/>
<evidence type="ECO:0000256" key="5">
    <source>
        <dbReference type="ARBA" id="ARBA00022989"/>
    </source>
</evidence>
<keyword evidence="7 9" id="KW-0472">Membrane</keyword>
<keyword evidence="8" id="KW-0175">Coiled coil</keyword>
<sequence>MPAWSYESASVGDVFGLGAGEIAFIAVIAVILWGPDKLPELARKAARLIQFFRQVANNAQTSVRSELGPGFEDFDITDPKGSVRRYVMKQGGLDGVDDLVATLREATAELDDAAADIRRTIDANGDGVIDAGELAAARAAASAGSRVREGAPFDPEAT</sequence>
<feature type="transmembrane region" description="Helical" evidence="9">
    <location>
        <begin position="14"/>
        <end position="34"/>
    </location>
</feature>
<name>A0A1G6GDI0_9ACTN</name>
<evidence type="ECO:0000256" key="8">
    <source>
        <dbReference type="SAM" id="Coils"/>
    </source>
</evidence>
<evidence type="ECO:0000256" key="4">
    <source>
        <dbReference type="ARBA" id="ARBA00022927"/>
    </source>
</evidence>
<evidence type="ECO:0000256" key="6">
    <source>
        <dbReference type="ARBA" id="ARBA00023010"/>
    </source>
</evidence>
<organism evidence="10 11">
    <name type="scientific">Raineyella antarctica</name>
    <dbReference type="NCBI Taxonomy" id="1577474"/>
    <lineage>
        <taxon>Bacteria</taxon>
        <taxon>Bacillati</taxon>
        <taxon>Actinomycetota</taxon>
        <taxon>Actinomycetes</taxon>
        <taxon>Propionibacteriales</taxon>
        <taxon>Propionibacteriaceae</taxon>
        <taxon>Raineyella</taxon>
    </lineage>
</organism>
<dbReference type="GO" id="GO:0016020">
    <property type="term" value="C:membrane"/>
    <property type="evidence" value="ECO:0007669"/>
    <property type="project" value="UniProtKB-ARBA"/>
</dbReference>
<evidence type="ECO:0000256" key="7">
    <source>
        <dbReference type="ARBA" id="ARBA00023136"/>
    </source>
</evidence>
<evidence type="ECO:0000256" key="3">
    <source>
        <dbReference type="ARBA" id="ARBA00022692"/>
    </source>
</evidence>
<keyword evidence="3 9" id="KW-0812">Transmembrane</keyword>
<evidence type="ECO:0000256" key="1">
    <source>
        <dbReference type="ARBA" id="ARBA00004167"/>
    </source>
</evidence>
<dbReference type="PRINTS" id="PR01506">
    <property type="entry name" value="TATBPROTEIN"/>
</dbReference>
<keyword evidence="5 9" id="KW-1133">Transmembrane helix</keyword>
<keyword evidence="6" id="KW-0811">Translocation</keyword>
<keyword evidence="4" id="KW-0653">Protein transport</keyword>
<keyword evidence="2" id="KW-0813">Transport</keyword>
<dbReference type="Proteomes" id="UP000199086">
    <property type="component" value="Unassembled WGS sequence"/>
</dbReference>
<evidence type="ECO:0000256" key="9">
    <source>
        <dbReference type="SAM" id="Phobius"/>
    </source>
</evidence>
<dbReference type="InterPro" id="IPR018247">
    <property type="entry name" value="EF_Hand_1_Ca_BS"/>
</dbReference>
<dbReference type="EMBL" id="FMYF01000001">
    <property type="protein sequence ID" value="SDB80062.1"/>
    <property type="molecule type" value="Genomic_DNA"/>
</dbReference>
<dbReference type="AlphaFoldDB" id="A0A1G6GDI0"/>
<dbReference type="PROSITE" id="PS00018">
    <property type="entry name" value="EF_HAND_1"/>
    <property type="match status" value="1"/>
</dbReference>
<evidence type="ECO:0000313" key="11">
    <source>
        <dbReference type="Proteomes" id="UP000199086"/>
    </source>
</evidence>
<accession>A0A1G6GDI0</accession>
<keyword evidence="11" id="KW-1185">Reference proteome</keyword>
<dbReference type="Pfam" id="PF02416">
    <property type="entry name" value="TatA_B_E"/>
    <property type="match status" value="1"/>
</dbReference>
<dbReference type="InterPro" id="IPR003369">
    <property type="entry name" value="TatA/B/E"/>
</dbReference>
<dbReference type="Gene3D" id="1.20.5.3310">
    <property type="match status" value="1"/>
</dbReference>
<gene>
    <name evidence="10" type="ORF">GA0111570_101336</name>
</gene>